<keyword evidence="8" id="KW-0223">Dioxygenase</keyword>
<proteinExistence type="inferred from homology"/>
<protein>
    <recommendedName>
        <fullName evidence="5">procollagen-proline 4-dioxygenase</fullName>
        <ecNumber evidence="5">1.14.11.2</ecNumber>
    </recommendedName>
</protein>
<comment type="function">
    <text evidence="2">Catalyzes the post-translational formation of 4-hydroxyproline in -Xaa-Pro-Gly- sequences in collagens and other proteins.</text>
</comment>
<dbReference type="GO" id="GO:0005788">
    <property type="term" value="C:endoplasmic reticulum lumen"/>
    <property type="evidence" value="ECO:0007669"/>
    <property type="project" value="UniProtKB-SubCell"/>
</dbReference>
<evidence type="ECO:0000256" key="6">
    <source>
        <dbReference type="ARBA" id="ARBA00022723"/>
    </source>
</evidence>
<sequence>MCKINLSRDRENIDKIWCWFVMTCKRRTSNLFVICLLMAGLLTISDCLSLDEVSRAITLDSIIVDELKRYLIQASDLQQNRTNAKFQYINRYIEEHHDIFSHVQQSSERAEKTAADAVASLMLVRRLAVDWPRILRMNLNNTDSTHATESDSRWIGIKSSVIEAEKNLSLLVEEQDVLMHSDSFARLIEMYKLKLGEQQSTSSSLNLQVKDAMLIGSAALTDKYYGTAADVFYTAQQFAENSTNESDHPSTFRKRSLLVQQLKHLVHLATSLHDRRLSMEGYTQQNGMFSSPFSKVSLKAQKEEEEPIPSISAFKKIRRLTSMTEKEDVILFGHICRGKTFLSEAEKSKLTCRFDTRGSSYYILMPALVEQHSLDPELVTFHRVVTKRQIQEITSLGIPFLQQAAFRSGNIKEDSVGSFKIRSSYTAWLQEDTHPVLKNLNKKISALTGLHLNDNKGYSEALQLNVYGAGGYYSPHVDAFNLGDEAYNNTDDVKDPGEIAERREGDRIATVMFYMNDVEAGGYTAFPRIGVGVKPTEGSAVFWTNLLSDGSTDVRTLHGACPVLKGIKWGMY</sequence>
<comment type="caution">
    <text evidence="12">The sequence shown here is derived from an EMBL/GenBank/DDBJ whole genome shotgun (WGS) entry which is preliminary data.</text>
</comment>
<evidence type="ECO:0000259" key="11">
    <source>
        <dbReference type="PROSITE" id="PS51471"/>
    </source>
</evidence>
<keyword evidence="6" id="KW-0479">Metal-binding</keyword>
<keyword evidence="9" id="KW-0560">Oxidoreductase</keyword>
<reference evidence="12 13" key="1">
    <citation type="submission" date="2023-11" db="EMBL/GenBank/DDBJ databases">
        <title>Halocaridina rubra genome assembly.</title>
        <authorList>
            <person name="Smith C."/>
        </authorList>
    </citation>
    <scope>NUCLEOTIDE SEQUENCE [LARGE SCALE GENOMIC DNA]</scope>
    <source>
        <strain evidence="12">EP-1</strain>
        <tissue evidence="12">Whole</tissue>
    </source>
</reference>
<dbReference type="PROSITE" id="PS51471">
    <property type="entry name" value="FE2OG_OXY"/>
    <property type="match status" value="1"/>
</dbReference>
<dbReference type="InterPro" id="IPR044862">
    <property type="entry name" value="Pro_4_hyd_alph_FE2OG_OXY"/>
</dbReference>
<evidence type="ECO:0000256" key="4">
    <source>
        <dbReference type="ARBA" id="ARBA00006511"/>
    </source>
</evidence>
<dbReference type="InterPro" id="IPR045054">
    <property type="entry name" value="P4HA-like"/>
</dbReference>
<keyword evidence="13" id="KW-1185">Reference proteome</keyword>
<dbReference type="InterPro" id="IPR005123">
    <property type="entry name" value="Oxoglu/Fe-dep_dioxygenase_dom"/>
</dbReference>
<evidence type="ECO:0000256" key="2">
    <source>
        <dbReference type="ARBA" id="ARBA00002035"/>
    </source>
</evidence>
<dbReference type="EMBL" id="JAXCGZ010011578">
    <property type="protein sequence ID" value="KAK7074470.1"/>
    <property type="molecule type" value="Genomic_DNA"/>
</dbReference>
<dbReference type="AlphaFoldDB" id="A0AAN9A6W0"/>
<comment type="subcellular location">
    <subcellularLocation>
        <location evidence="3">Endoplasmic reticulum lumen</location>
    </subcellularLocation>
</comment>
<evidence type="ECO:0000256" key="10">
    <source>
        <dbReference type="ARBA" id="ARBA00023004"/>
    </source>
</evidence>
<evidence type="ECO:0000256" key="1">
    <source>
        <dbReference type="ARBA" id="ARBA00001961"/>
    </source>
</evidence>
<dbReference type="GO" id="GO:0031418">
    <property type="term" value="F:L-ascorbic acid binding"/>
    <property type="evidence" value="ECO:0007669"/>
    <property type="project" value="UniProtKB-KW"/>
</dbReference>
<dbReference type="GO" id="GO:0004656">
    <property type="term" value="F:procollagen-proline 4-dioxygenase activity"/>
    <property type="evidence" value="ECO:0007669"/>
    <property type="project" value="UniProtKB-EC"/>
</dbReference>
<evidence type="ECO:0000313" key="12">
    <source>
        <dbReference type="EMBL" id="KAK7074470.1"/>
    </source>
</evidence>
<dbReference type="PANTHER" id="PTHR10869:SF244">
    <property type="entry name" value="PROLYL 4-HYDROXYLASE SUBUNIT ALPHA-2"/>
    <property type="match status" value="1"/>
</dbReference>
<accession>A0AAN9A6W0</accession>
<evidence type="ECO:0000256" key="5">
    <source>
        <dbReference type="ARBA" id="ARBA00012269"/>
    </source>
</evidence>
<feature type="domain" description="Fe2OG dioxygenase" evidence="11">
    <location>
        <begin position="458"/>
        <end position="572"/>
    </location>
</feature>
<dbReference type="Pfam" id="PF13640">
    <property type="entry name" value="2OG-FeII_Oxy_3"/>
    <property type="match status" value="1"/>
</dbReference>
<dbReference type="InterPro" id="IPR013547">
    <property type="entry name" value="P4H_N"/>
</dbReference>
<dbReference type="Proteomes" id="UP001381693">
    <property type="component" value="Unassembled WGS sequence"/>
</dbReference>
<name>A0AAN9A6W0_HALRR</name>
<evidence type="ECO:0000256" key="3">
    <source>
        <dbReference type="ARBA" id="ARBA00004319"/>
    </source>
</evidence>
<organism evidence="12 13">
    <name type="scientific">Halocaridina rubra</name>
    <name type="common">Hawaiian red shrimp</name>
    <dbReference type="NCBI Taxonomy" id="373956"/>
    <lineage>
        <taxon>Eukaryota</taxon>
        <taxon>Metazoa</taxon>
        <taxon>Ecdysozoa</taxon>
        <taxon>Arthropoda</taxon>
        <taxon>Crustacea</taxon>
        <taxon>Multicrustacea</taxon>
        <taxon>Malacostraca</taxon>
        <taxon>Eumalacostraca</taxon>
        <taxon>Eucarida</taxon>
        <taxon>Decapoda</taxon>
        <taxon>Pleocyemata</taxon>
        <taxon>Caridea</taxon>
        <taxon>Atyoidea</taxon>
        <taxon>Atyidae</taxon>
        <taxon>Halocaridina</taxon>
    </lineage>
</organism>
<dbReference type="InterPro" id="IPR006620">
    <property type="entry name" value="Pro_4_hyd_alph"/>
</dbReference>
<evidence type="ECO:0000256" key="8">
    <source>
        <dbReference type="ARBA" id="ARBA00022964"/>
    </source>
</evidence>
<dbReference type="GO" id="GO:0005506">
    <property type="term" value="F:iron ion binding"/>
    <property type="evidence" value="ECO:0007669"/>
    <property type="project" value="InterPro"/>
</dbReference>
<comment type="cofactor">
    <cofactor evidence="1">
        <name>L-ascorbate</name>
        <dbReference type="ChEBI" id="CHEBI:38290"/>
    </cofactor>
</comment>
<dbReference type="EC" id="1.14.11.2" evidence="5"/>
<dbReference type="Pfam" id="PF08336">
    <property type="entry name" value="P4Ha_N"/>
    <property type="match status" value="1"/>
</dbReference>
<evidence type="ECO:0000313" key="13">
    <source>
        <dbReference type="Proteomes" id="UP001381693"/>
    </source>
</evidence>
<evidence type="ECO:0000256" key="9">
    <source>
        <dbReference type="ARBA" id="ARBA00023002"/>
    </source>
</evidence>
<evidence type="ECO:0000256" key="7">
    <source>
        <dbReference type="ARBA" id="ARBA00022896"/>
    </source>
</evidence>
<gene>
    <name evidence="12" type="ORF">SK128_025685</name>
</gene>
<dbReference type="Gene3D" id="2.60.120.620">
    <property type="entry name" value="q2cbj1_9rhob like domain"/>
    <property type="match status" value="1"/>
</dbReference>
<keyword evidence="7" id="KW-0847">Vitamin C</keyword>
<keyword evidence="10" id="KW-0408">Iron</keyword>
<comment type="similarity">
    <text evidence="4">Belongs to the P4HA family.</text>
</comment>
<dbReference type="SMART" id="SM00702">
    <property type="entry name" value="P4Hc"/>
    <property type="match status" value="1"/>
</dbReference>
<dbReference type="PANTHER" id="PTHR10869">
    <property type="entry name" value="PROLYL 4-HYDROXYLASE ALPHA SUBUNIT"/>
    <property type="match status" value="1"/>
</dbReference>